<dbReference type="InterPro" id="IPR020846">
    <property type="entry name" value="MFS_dom"/>
</dbReference>
<dbReference type="Gene3D" id="1.20.1250.20">
    <property type="entry name" value="MFS general substrate transporter like domains"/>
    <property type="match status" value="2"/>
</dbReference>
<keyword evidence="3" id="KW-1003">Cell membrane</keyword>
<keyword evidence="4 7" id="KW-0812">Transmembrane</keyword>
<dbReference type="RefSeq" id="WP_203356295.1">
    <property type="nucleotide sequence ID" value="NZ_CP069127.1"/>
</dbReference>
<protein>
    <submittedName>
        <fullName evidence="9">MFS transporter</fullName>
    </submittedName>
</protein>
<sequence>MNCTILYLLTIGVFLTATSELIVGGILPIIADDLQLSVALAGQLITAFSLAYAIGTPIVVTLTSRMERKKLLIGSLLAFIFGCLFALWCSQFLVLIGSRILTGVSAGVFLVVSFSTVSRLVAPDKIGSAIGTLILGFSTAIVLGIPLGITLSGWMNWKLTFLLLAIAGFFLLLGLFRFLPRMEGSPPVSFKRQLQLLTHPILLLTFLFTYFRESGISILNSYVTPYLVEILHFGVSQTSVIMFIFGLFGIAGSRIGGHATDKWGSKRIIVFSMLVLVLALTLLPLVTVTPVVAIALLALMMGGLFFLSPAVQTSLIQLSPPSAELLLSVNTSFIQLGLASGAAIGGVLIHSTSTVAYNPWGSALSLVIGASLGLVSFALNKQQQPILLQKQKSVQP</sequence>
<feature type="transmembrane region" description="Helical" evidence="7">
    <location>
        <begin position="133"/>
        <end position="155"/>
    </location>
</feature>
<evidence type="ECO:0000256" key="2">
    <source>
        <dbReference type="ARBA" id="ARBA00022448"/>
    </source>
</evidence>
<evidence type="ECO:0000256" key="3">
    <source>
        <dbReference type="ARBA" id="ARBA00022475"/>
    </source>
</evidence>
<feature type="transmembrane region" description="Helical" evidence="7">
    <location>
        <begin position="201"/>
        <end position="223"/>
    </location>
</feature>
<dbReference type="SUPFAM" id="SSF103473">
    <property type="entry name" value="MFS general substrate transporter"/>
    <property type="match status" value="1"/>
</dbReference>
<feature type="transmembrane region" description="Helical" evidence="7">
    <location>
        <begin position="71"/>
        <end position="94"/>
    </location>
</feature>
<evidence type="ECO:0000256" key="1">
    <source>
        <dbReference type="ARBA" id="ARBA00004651"/>
    </source>
</evidence>
<feature type="transmembrane region" description="Helical" evidence="7">
    <location>
        <begin position="36"/>
        <end position="59"/>
    </location>
</feature>
<keyword evidence="6 7" id="KW-0472">Membrane</keyword>
<dbReference type="PANTHER" id="PTHR43124:SF10">
    <property type="entry name" value="PURINE EFFLUX PUMP PBUE"/>
    <property type="match status" value="1"/>
</dbReference>
<feature type="domain" description="Major facilitator superfamily (MFS) profile" evidence="8">
    <location>
        <begin position="5"/>
        <end position="388"/>
    </location>
</feature>
<feature type="transmembrane region" description="Helical" evidence="7">
    <location>
        <begin position="360"/>
        <end position="380"/>
    </location>
</feature>
<evidence type="ECO:0000256" key="7">
    <source>
        <dbReference type="SAM" id="Phobius"/>
    </source>
</evidence>
<proteinExistence type="predicted"/>
<evidence type="ECO:0000256" key="5">
    <source>
        <dbReference type="ARBA" id="ARBA00022989"/>
    </source>
</evidence>
<evidence type="ECO:0000256" key="6">
    <source>
        <dbReference type="ARBA" id="ARBA00023136"/>
    </source>
</evidence>
<feature type="transmembrane region" description="Helical" evidence="7">
    <location>
        <begin position="268"/>
        <end position="286"/>
    </location>
</feature>
<organism evidence="9 10">
    <name type="scientific">Brevibacillus choshinensis</name>
    <dbReference type="NCBI Taxonomy" id="54911"/>
    <lineage>
        <taxon>Bacteria</taxon>
        <taxon>Bacillati</taxon>
        <taxon>Bacillota</taxon>
        <taxon>Bacilli</taxon>
        <taxon>Bacillales</taxon>
        <taxon>Paenibacillaceae</taxon>
        <taxon>Brevibacillus</taxon>
    </lineage>
</organism>
<comment type="subcellular location">
    <subcellularLocation>
        <location evidence="1">Cell membrane</location>
        <topology evidence="1">Multi-pass membrane protein</topology>
    </subcellularLocation>
</comment>
<dbReference type="CDD" id="cd17324">
    <property type="entry name" value="MFS_NepI_like"/>
    <property type="match status" value="1"/>
</dbReference>
<feature type="transmembrane region" description="Helical" evidence="7">
    <location>
        <begin position="235"/>
        <end position="256"/>
    </location>
</feature>
<keyword evidence="5 7" id="KW-1133">Transmembrane helix</keyword>
<evidence type="ECO:0000256" key="4">
    <source>
        <dbReference type="ARBA" id="ARBA00022692"/>
    </source>
</evidence>
<name>A0ABX7FSS8_BRECH</name>
<reference evidence="9 10" key="1">
    <citation type="submission" date="2021-01" db="EMBL/GenBank/DDBJ databases">
        <title>Identification of strong promoters based on the transcriptome of Brevibacillus choshinensis.</title>
        <authorList>
            <person name="Yao D."/>
            <person name="Zhang K."/>
            <person name="Wu J."/>
        </authorList>
    </citation>
    <scope>NUCLEOTIDE SEQUENCE [LARGE SCALE GENOMIC DNA]</scope>
    <source>
        <strain evidence="9 10">HPD31-SP3</strain>
    </source>
</reference>
<feature type="transmembrane region" description="Helical" evidence="7">
    <location>
        <begin position="323"/>
        <end position="348"/>
    </location>
</feature>
<keyword evidence="2" id="KW-0813">Transport</keyword>
<dbReference type="InterPro" id="IPR011701">
    <property type="entry name" value="MFS"/>
</dbReference>
<dbReference type="PROSITE" id="PS50850">
    <property type="entry name" value="MFS"/>
    <property type="match status" value="1"/>
</dbReference>
<gene>
    <name evidence="9" type="ORF">JNE38_09280</name>
</gene>
<dbReference type="EMBL" id="CP069127">
    <property type="protein sequence ID" value="QRG69301.1"/>
    <property type="molecule type" value="Genomic_DNA"/>
</dbReference>
<evidence type="ECO:0000313" key="10">
    <source>
        <dbReference type="Proteomes" id="UP000596248"/>
    </source>
</evidence>
<evidence type="ECO:0000313" key="9">
    <source>
        <dbReference type="EMBL" id="QRG69301.1"/>
    </source>
</evidence>
<accession>A0ABX7FSS8</accession>
<evidence type="ECO:0000259" key="8">
    <source>
        <dbReference type="PROSITE" id="PS50850"/>
    </source>
</evidence>
<dbReference type="Pfam" id="PF07690">
    <property type="entry name" value="MFS_1"/>
    <property type="match status" value="1"/>
</dbReference>
<feature type="transmembrane region" description="Helical" evidence="7">
    <location>
        <begin position="292"/>
        <end position="311"/>
    </location>
</feature>
<keyword evidence="10" id="KW-1185">Reference proteome</keyword>
<dbReference type="InterPro" id="IPR036259">
    <property type="entry name" value="MFS_trans_sf"/>
</dbReference>
<dbReference type="PANTHER" id="PTHR43124">
    <property type="entry name" value="PURINE EFFLUX PUMP PBUE"/>
    <property type="match status" value="1"/>
</dbReference>
<feature type="transmembrane region" description="Helical" evidence="7">
    <location>
        <begin position="161"/>
        <end position="180"/>
    </location>
</feature>
<feature type="transmembrane region" description="Helical" evidence="7">
    <location>
        <begin position="100"/>
        <end position="121"/>
    </location>
</feature>
<dbReference type="InterPro" id="IPR050189">
    <property type="entry name" value="MFS_Efflux_Transporters"/>
</dbReference>
<dbReference type="Proteomes" id="UP000596248">
    <property type="component" value="Chromosome"/>
</dbReference>
<feature type="transmembrane region" description="Helical" evidence="7">
    <location>
        <begin position="7"/>
        <end position="30"/>
    </location>
</feature>